<dbReference type="OrthoDB" id="1862401at2759"/>
<evidence type="ECO:0000313" key="1">
    <source>
        <dbReference type="EMBL" id="KIK39228.1"/>
    </source>
</evidence>
<dbReference type="InParanoid" id="A0A0D0B5U2"/>
<organism evidence="1 2">
    <name type="scientific">Suillus luteus UH-Slu-Lm8-n1</name>
    <dbReference type="NCBI Taxonomy" id="930992"/>
    <lineage>
        <taxon>Eukaryota</taxon>
        <taxon>Fungi</taxon>
        <taxon>Dikarya</taxon>
        <taxon>Basidiomycota</taxon>
        <taxon>Agaricomycotina</taxon>
        <taxon>Agaricomycetes</taxon>
        <taxon>Agaricomycetidae</taxon>
        <taxon>Boletales</taxon>
        <taxon>Suillineae</taxon>
        <taxon>Suillaceae</taxon>
        <taxon>Suillus</taxon>
    </lineage>
</organism>
<sequence length="331" mass="37655">MEFQLNLKNVLMNQRPRLFLMLTALDFDVPLLRLKVVSFRDETTLGISWNHTLGDATAFFRFTHAFSQFYQGLHLVYPPPTFEKPVFPEPSECTIEELRPLMYYLHELYSEEELRKKDWRHYVTLRQRSSSAASSLSIHDSLSAYIVTVINRILPSQIRKIKATDSYRFSGASFAFPDVAGNAIIDALTTLPENPTDMIGIATSIRETFTHYRQHEVIATWMSVVSHLMLAAAKAGKSFYYPPSTEIMPVNSMVAIDWCSAHFGQPESHRHHMGGHDLLYLRVFGANPWRGDDGSWHSPEGRIDISIGVPQGCKQRMLDILAQGFDSIKTG</sequence>
<reference evidence="2" key="2">
    <citation type="submission" date="2015-01" db="EMBL/GenBank/DDBJ databases">
        <title>Evolutionary Origins and Diversification of the Mycorrhizal Mutualists.</title>
        <authorList>
            <consortium name="DOE Joint Genome Institute"/>
            <consortium name="Mycorrhizal Genomics Consortium"/>
            <person name="Kohler A."/>
            <person name="Kuo A."/>
            <person name="Nagy L.G."/>
            <person name="Floudas D."/>
            <person name="Copeland A."/>
            <person name="Barry K.W."/>
            <person name="Cichocki N."/>
            <person name="Veneault-Fourrey C."/>
            <person name="LaButti K."/>
            <person name="Lindquist E.A."/>
            <person name="Lipzen A."/>
            <person name="Lundell T."/>
            <person name="Morin E."/>
            <person name="Murat C."/>
            <person name="Riley R."/>
            <person name="Ohm R."/>
            <person name="Sun H."/>
            <person name="Tunlid A."/>
            <person name="Henrissat B."/>
            <person name="Grigoriev I.V."/>
            <person name="Hibbett D.S."/>
            <person name="Martin F."/>
        </authorList>
    </citation>
    <scope>NUCLEOTIDE SEQUENCE [LARGE SCALE GENOMIC DNA]</scope>
    <source>
        <strain evidence="2">UH-Slu-Lm8-n1</strain>
    </source>
</reference>
<reference evidence="1 2" key="1">
    <citation type="submission" date="2014-04" db="EMBL/GenBank/DDBJ databases">
        <authorList>
            <consortium name="DOE Joint Genome Institute"/>
            <person name="Kuo A."/>
            <person name="Ruytinx J."/>
            <person name="Rineau F."/>
            <person name="Colpaert J."/>
            <person name="Kohler A."/>
            <person name="Nagy L.G."/>
            <person name="Floudas D."/>
            <person name="Copeland A."/>
            <person name="Barry K.W."/>
            <person name="Cichocki N."/>
            <person name="Veneault-Fourrey C."/>
            <person name="LaButti K."/>
            <person name="Lindquist E.A."/>
            <person name="Lipzen A."/>
            <person name="Lundell T."/>
            <person name="Morin E."/>
            <person name="Murat C."/>
            <person name="Sun H."/>
            <person name="Tunlid A."/>
            <person name="Henrissat B."/>
            <person name="Grigoriev I.V."/>
            <person name="Hibbett D.S."/>
            <person name="Martin F."/>
            <person name="Nordberg H.P."/>
            <person name="Cantor M.N."/>
            <person name="Hua S.X."/>
        </authorList>
    </citation>
    <scope>NUCLEOTIDE SEQUENCE [LARGE SCALE GENOMIC DNA]</scope>
    <source>
        <strain evidence="1 2">UH-Slu-Lm8-n1</strain>
    </source>
</reference>
<dbReference type="Proteomes" id="UP000054485">
    <property type="component" value="Unassembled WGS sequence"/>
</dbReference>
<gene>
    <name evidence="1" type="ORF">CY34DRAFT_14518</name>
</gene>
<dbReference type="Gene3D" id="3.30.559.10">
    <property type="entry name" value="Chloramphenicol acetyltransferase-like domain"/>
    <property type="match status" value="1"/>
</dbReference>
<proteinExistence type="predicted"/>
<dbReference type="AlphaFoldDB" id="A0A0D0B5U2"/>
<evidence type="ECO:0000313" key="2">
    <source>
        <dbReference type="Proteomes" id="UP000054485"/>
    </source>
</evidence>
<dbReference type="InterPro" id="IPR023213">
    <property type="entry name" value="CAT-like_dom_sf"/>
</dbReference>
<name>A0A0D0B5U2_9AGAM</name>
<keyword evidence="2" id="KW-1185">Reference proteome</keyword>
<accession>A0A0D0B5U2</accession>
<dbReference type="HOGENOM" id="CLU_839847_0_0_1"/>
<protein>
    <submittedName>
        <fullName evidence="1">Uncharacterized protein</fullName>
    </submittedName>
</protein>
<dbReference type="EMBL" id="KN835352">
    <property type="protein sequence ID" value="KIK39228.1"/>
    <property type="molecule type" value="Genomic_DNA"/>
</dbReference>